<dbReference type="InterPro" id="IPR016161">
    <property type="entry name" value="Ald_DH/histidinol_DH"/>
</dbReference>
<comment type="function">
    <text evidence="4">Catalyzes the NAD-dependent reduction of succinylglutamate semialdehyde into succinylglutamate.</text>
</comment>
<evidence type="ECO:0000256" key="3">
    <source>
        <dbReference type="ARBA" id="ARBA00023027"/>
    </source>
</evidence>
<dbReference type="PANTHER" id="PTHR11699">
    <property type="entry name" value="ALDEHYDE DEHYDROGENASE-RELATED"/>
    <property type="match status" value="1"/>
</dbReference>
<gene>
    <name evidence="4" type="primary">astD</name>
    <name evidence="8" type="ORF">C8D72_0034</name>
</gene>
<dbReference type="UniPathway" id="UPA00185">
    <property type="reaction ID" value="UER00282"/>
</dbReference>
<dbReference type="PROSITE" id="PS00687">
    <property type="entry name" value="ALDEHYDE_DEHYDR_GLU"/>
    <property type="match status" value="1"/>
</dbReference>
<dbReference type="InterPro" id="IPR015590">
    <property type="entry name" value="Aldehyde_DH_dom"/>
</dbReference>
<evidence type="ECO:0000256" key="5">
    <source>
        <dbReference type="PROSITE-ProRule" id="PRU10007"/>
    </source>
</evidence>
<comment type="caution">
    <text evidence="8">The sequence shown here is derived from an EMBL/GenBank/DDBJ whole genome shotgun (WGS) entry which is preliminary data.</text>
</comment>
<evidence type="ECO:0000313" key="8">
    <source>
        <dbReference type="EMBL" id="REC95390.1"/>
    </source>
</evidence>
<protein>
    <recommendedName>
        <fullName evidence="4">N-succinylglutamate 5-semialdehyde dehydrogenase</fullName>
        <ecNumber evidence="4">1.2.1.71</ecNumber>
    </recommendedName>
    <alternativeName>
        <fullName evidence="4">Succinylglutamic semialdehyde dehydrogenase</fullName>
        <shortName evidence="4">SGSD</shortName>
    </alternativeName>
</protein>
<feature type="active site" evidence="4">
    <location>
        <position position="290"/>
    </location>
</feature>
<comment type="similarity">
    <text evidence="4">Belongs to the aldehyde dehydrogenase family. AstD subfamily.</text>
</comment>
<dbReference type="EMBL" id="QRDJ01000006">
    <property type="protein sequence ID" value="REC95390.1"/>
    <property type="molecule type" value="Genomic_DNA"/>
</dbReference>
<evidence type="ECO:0000259" key="7">
    <source>
        <dbReference type="Pfam" id="PF00171"/>
    </source>
</evidence>
<proteinExistence type="inferred from homology"/>
<keyword evidence="1 4" id="KW-0056">Arginine metabolism</keyword>
<dbReference type="Gene3D" id="3.40.309.10">
    <property type="entry name" value="Aldehyde Dehydrogenase, Chain A, domain 2"/>
    <property type="match status" value="1"/>
</dbReference>
<dbReference type="CDD" id="cd07095">
    <property type="entry name" value="ALDH_SGSD_AstD"/>
    <property type="match status" value="1"/>
</dbReference>
<sequence>MFMEEEMSIEITQQLLVGGQWTPGEGQRLEKDDPVSGERLWQGSGASASQVDHAVAAARAAFPGWARSPIESRIALLEAFRERLEHHRNVLADTIARETGKPRWEAGTEVQAMIGKIAISIAAWHERTPTKVRENAGVRAVVRHRPHGVMAVFGPYNFPGHLPNGHIVPALLAGNTVVFKPSELTPATADLVLACWQEAGLPPGVINLVQGGVETGQALAGHMGIDGLLFTGSEGTGRRLHEGMGGRLDTMLALELGGNNPLLVHDVPDDLEATVLTIVQSAYLSGGQRCTCARRLLVPEGAPGDRLIEALRRSLSTLVVGPQFDGLDGFGEQEPFYSGLVSPAAAQKMLDAQQQLEAMGARVLSRMTCVKEGTSLVSPGLIDVTGLEVPDEEYFGPLLKITRYQDWEAAINEANNTRFGLAAGLIGGTSTVWEDFVLRIRAGVVNWNRQTTGAASDAPFGGVGASGNHRPGAWYAADYCAWPVSSMESDTLVLPDQLPPGITLDGLDGEQAT</sequence>
<accession>A0A3D9DX84</accession>
<feature type="region of interest" description="Disordered" evidence="6">
    <location>
        <begin position="21"/>
        <end position="41"/>
    </location>
</feature>
<comment type="pathway">
    <text evidence="4">Amino-acid degradation; L-arginine degradation via AST pathway; L-glutamate and succinate from L-arginine: step 4/5.</text>
</comment>
<feature type="active site" evidence="4 5">
    <location>
        <position position="255"/>
    </location>
</feature>
<dbReference type="GO" id="GO:0019545">
    <property type="term" value="P:L-arginine catabolic process to succinate"/>
    <property type="evidence" value="ECO:0007669"/>
    <property type="project" value="UniProtKB-UniRule"/>
</dbReference>
<keyword evidence="9" id="KW-1185">Reference proteome</keyword>
<dbReference type="InterPro" id="IPR017649">
    <property type="entry name" value="SuccinylGlu_semiald_DH_AstD"/>
</dbReference>
<dbReference type="NCBIfam" id="TIGR03240">
    <property type="entry name" value="arg_catab_astD"/>
    <property type="match status" value="1"/>
</dbReference>
<feature type="binding site" evidence="4">
    <location>
        <begin position="232"/>
        <end position="237"/>
    </location>
    <ligand>
        <name>NAD(+)</name>
        <dbReference type="ChEBI" id="CHEBI:57540"/>
    </ligand>
</feature>
<dbReference type="FunFam" id="3.40.605.10:FF:000010">
    <property type="entry name" value="N-succinylglutamate 5-semialdehyde dehydrogenase"/>
    <property type="match status" value="1"/>
</dbReference>
<evidence type="ECO:0000256" key="6">
    <source>
        <dbReference type="SAM" id="MobiDB-lite"/>
    </source>
</evidence>
<dbReference type="InterPro" id="IPR016163">
    <property type="entry name" value="Ald_DH_C"/>
</dbReference>
<evidence type="ECO:0000256" key="2">
    <source>
        <dbReference type="ARBA" id="ARBA00023002"/>
    </source>
</evidence>
<dbReference type="EC" id="1.2.1.71" evidence="4"/>
<dbReference type="Pfam" id="PF00171">
    <property type="entry name" value="Aldedh"/>
    <property type="match status" value="1"/>
</dbReference>
<comment type="catalytic activity">
    <reaction evidence="4">
        <text>N-succinyl-L-glutamate 5-semialdehyde + NAD(+) + H2O = N-succinyl-L-glutamate + NADH + 2 H(+)</text>
        <dbReference type="Rhea" id="RHEA:10812"/>
        <dbReference type="ChEBI" id="CHEBI:15377"/>
        <dbReference type="ChEBI" id="CHEBI:15378"/>
        <dbReference type="ChEBI" id="CHEBI:57540"/>
        <dbReference type="ChEBI" id="CHEBI:57945"/>
        <dbReference type="ChEBI" id="CHEBI:58520"/>
        <dbReference type="ChEBI" id="CHEBI:58763"/>
        <dbReference type="EC" id="1.2.1.71"/>
    </reaction>
</comment>
<dbReference type="InterPro" id="IPR029510">
    <property type="entry name" value="Ald_DH_CS_GLU"/>
</dbReference>
<dbReference type="PROSITE" id="PS00070">
    <property type="entry name" value="ALDEHYDE_DEHYDR_CYS"/>
    <property type="match status" value="1"/>
</dbReference>
<evidence type="ECO:0000256" key="4">
    <source>
        <dbReference type="HAMAP-Rule" id="MF_01174"/>
    </source>
</evidence>
<dbReference type="Proteomes" id="UP000256334">
    <property type="component" value="Unassembled WGS sequence"/>
</dbReference>
<feature type="domain" description="Aldehyde dehydrogenase" evidence="7">
    <location>
        <begin position="21"/>
        <end position="476"/>
    </location>
</feature>
<name>A0A3D9DX84_9GAMM</name>
<dbReference type="Gene3D" id="3.40.605.10">
    <property type="entry name" value="Aldehyde Dehydrogenase, Chain A, domain 1"/>
    <property type="match status" value="1"/>
</dbReference>
<evidence type="ECO:0000313" key="9">
    <source>
        <dbReference type="Proteomes" id="UP000256334"/>
    </source>
</evidence>
<dbReference type="GO" id="GO:0019544">
    <property type="term" value="P:L-arginine catabolic process to L-glutamate"/>
    <property type="evidence" value="ECO:0007669"/>
    <property type="project" value="UniProtKB-UniRule"/>
</dbReference>
<dbReference type="InterPro" id="IPR016162">
    <property type="entry name" value="Ald_DH_N"/>
</dbReference>
<dbReference type="GO" id="GO:0043824">
    <property type="term" value="F:succinylglutamate-semialdehyde dehydrogenase activity"/>
    <property type="evidence" value="ECO:0007669"/>
    <property type="project" value="UniProtKB-EC"/>
</dbReference>
<dbReference type="AlphaFoldDB" id="A0A3D9DX84"/>
<evidence type="ECO:0000256" key="1">
    <source>
        <dbReference type="ARBA" id="ARBA00022503"/>
    </source>
</evidence>
<organism evidence="8 9">
    <name type="scientific">Kushneria indalinina DSM 14324</name>
    <dbReference type="NCBI Taxonomy" id="1122140"/>
    <lineage>
        <taxon>Bacteria</taxon>
        <taxon>Pseudomonadati</taxon>
        <taxon>Pseudomonadota</taxon>
        <taxon>Gammaproteobacteria</taxon>
        <taxon>Oceanospirillales</taxon>
        <taxon>Halomonadaceae</taxon>
        <taxon>Kushneria</taxon>
    </lineage>
</organism>
<dbReference type="NCBIfam" id="NF006992">
    <property type="entry name" value="PRK09457.1"/>
    <property type="match status" value="1"/>
</dbReference>
<dbReference type="InterPro" id="IPR016160">
    <property type="entry name" value="Ald_DH_CS_CYS"/>
</dbReference>
<feature type="compositionally biased region" description="Basic and acidic residues" evidence="6">
    <location>
        <begin position="27"/>
        <end position="36"/>
    </location>
</feature>
<keyword evidence="3 4" id="KW-0520">NAD</keyword>
<reference evidence="8 9" key="1">
    <citation type="submission" date="2018-07" db="EMBL/GenBank/DDBJ databases">
        <title>Genomic Encyclopedia of Type Strains, Phase IV (KMG-IV): sequencing the most valuable type-strain genomes for metagenomic binning, comparative biology and taxonomic classification.</title>
        <authorList>
            <person name="Goeker M."/>
        </authorList>
    </citation>
    <scope>NUCLEOTIDE SEQUENCE [LARGE SCALE GENOMIC DNA]</scope>
    <source>
        <strain evidence="8 9">DSM 14324</strain>
    </source>
</reference>
<keyword evidence="2 4" id="KW-0560">Oxidoreductase</keyword>
<dbReference type="HAMAP" id="MF_01174">
    <property type="entry name" value="Aldedh_AstD"/>
    <property type="match status" value="1"/>
</dbReference>
<dbReference type="SUPFAM" id="SSF53720">
    <property type="entry name" value="ALDH-like"/>
    <property type="match status" value="1"/>
</dbReference>